<organism evidence="2 3">
    <name type="scientific">Polaribacter ponticola</name>
    <dbReference type="NCBI Taxonomy" id="2978475"/>
    <lineage>
        <taxon>Bacteria</taxon>
        <taxon>Pseudomonadati</taxon>
        <taxon>Bacteroidota</taxon>
        <taxon>Flavobacteriia</taxon>
        <taxon>Flavobacteriales</taxon>
        <taxon>Flavobacteriaceae</taxon>
    </lineage>
</organism>
<accession>A0ABT5SCU0</accession>
<gene>
    <name evidence="2" type="ORF">N5A56_014920</name>
</gene>
<comment type="caution">
    <text evidence="2">The sequence shown here is derived from an EMBL/GenBank/DDBJ whole genome shotgun (WGS) entry which is preliminary data.</text>
</comment>
<dbReference type="EMBL" id="JAOSLC020000003">
    <property type="protein sequence ID" value="MDD7915634.1"/>
    <property type="molecule type" value="Genomic_DNA"/>
</dbReference>
<reference evidence="2" key="1">
    <citation type="submission" date="2023-02" db="EMBL/GenBank/DDBJ databases">
        <title>Polaribacter ponticola sp. nov., isolated from seawater.</title>
        <authorList>
            <person name="Baek J.H."/>
            <person name="Kim J.M."/>
            <person name="Choi D.G."/>
            <person name="Jeon C.O."/>
        </authorList>
    </citation>
    <scope>NUCLEOTIDE SEQUENCE</scope>
    <source>
        <strain evidence="2">MSW5</strain>
    </source>
</reference>
<keyword evidence="3" id="KW-1185">Reference proteome</keyword>
<evidence type="ECO:0000256" key="1">
    <source>
        <dbReference type="SAM" id="SignalP"/>
    </source>
</evidence>
<evidence type="ECO:0000313" key="3">
    <source>
        <dbReference type="Proteomes" id="UP001151478"/>
    </source>
</evidence>
<sequence length="86" mass="9353">MKKLILGMVFVFATGTMMNANSSNDGIVNTEIEDIQILGCASDCVSDAREGALEFSEDHTDRGAGGDLMTYYNMFYQSCYDANCGN</sequence>
<name>A0ABT5SCU0_9FLAO</name>
<evidence type="ECO:0000313" key="2">
    <source>
        <dbReference type="EMBL" id="MDD7915634.1"/>
    </source>
</evidence>
<proteinExistence type="predicted"/>
<dbReference type="RefSeq" id="WP_265726885.1">
    <property type="nucleotide sequence ID" value="NZ_JAOSLC020000003.1"/>
</dbReference>
<feature type="chain" id="PRO_5046115232" evidence="1">
    <location>
        <begin position="20"/>
        <end position="86"/>
    </location>
</feature>
<dbReference type="Proteomes" id="UP001151478">
    <property type="component" value="Unassembled WGS sequence"/>
</dbReference>
<feature type="signal peptide" evidence="1">
    <location>
        <begin position="1"/>
        <end position="19"/>
    </location>
</feature>
<keyword evidence="1" id="KW-0732">Signal</keyword>
<protein>
    <submittedName>
        <fullName evidence="2">Uncharacterized protein</fullName>
    </submittedName>
</protein>